<proteinExistence type="predicted"/>
<dbReference type="EMBL" id="JAKPBZ010000108">
    <property type="protein sequence ID" value="MCL2892696.1"/>
    <property type="molecule type" value="Genomic_DNA"/>
</dbReference>
<accession>A0ABT0MS93</accession>
<comment type="caution">
    <text evidence="1">The sequence shown here is derived from an EMBL/GenBank/DDBJ whole genome shotgun (WGS) entry which is preliminary data.</text>
</comment>
<evidence type="ECO:0000313" key="2">
    <source>
        <dbReference type="Proteomes" id="UP001203069"/>
    </source>
</evidence>
<name>A0ABT0MS93_9GAMM</name>
<organism evidence="1 2">
    <name type="scientific">Brenneria tiliae</name>
    <dbReference type="NCBI Taxonomy" id="2914984"/>
    <lineage>
        <taxon>Bacteria</taxon>
        <taxon>Pseudomonadati</taxon>
        <taxon>Pseudomonadota</taxon>
        <taxon>Gammaproteobacteria</taxon>
        <taxon>Enterobacterales</taxon>
        <taxon>Pectobacteriaceae</taxon>
        <taxon>Brenneria</taxon>
    </lineage>
</organism>
<dbReference type="Proteomes" id="UP001203069">
    <property type="component" value="Unassembled WGS sequence"/>
</dbReference>
<gene>
    <name evidence="1" type="ORF">MFP26_08320</name>
</gene>
<sequence>MFDKVSLRVLLSIWWTIGTLSFGVIPDVMSEFICNQQRNHNQLNEQR</sequence>
<protein>
    <submittedName>
        <fullName evidence="1">Uncharacterized protein</fullName>
    </submittedName>
</protein>
<evidence type="ECO:0000313" key="1">
    <source>
        <dbReference type="EMBL" id="MCL2892696.1"/>
    </source>
</evidence>
<dbReference type="RefSeq" id="WP_249232157.1">
    <property type="nucleotide sequence ID" value="NZ_JAKPBZ010000108.1"/>
</dbReference>
<reference evidence="1 2" key="1">
    <citation type="submission" date="2022-02" db="EMBL/GenBank/DDBJ databases">
        <title>Description of Brenneria tiliae sp. nov. isolated from symptomatic Tilia x moltkei and Tilia x europaea trees in the UK.</title>
        <authorList>
            <person name="Kile H."/>
        </authorList>
    </citation>
    <scope>NUCLEOTIDE SEQUENCE [LARGE SCALE GENOMIC DNA]</scope>
    <source>
        <strain evidence="1 2">MC1SB4.1</strain>
    </source>
</reference>
<keyword evidence="2" id="KW-1185">Reference proteome</keyword>